<dbReference type="SUPFAM" id="SSF53686">
    <property type="entry name" value="Tryptophan synthase beta subunit-like PLP-dependent enzymes"/>
    <property type="match status" value="1"/>
</dbReference>
<dbReference type="NCBIfam" id="NF002823">
    <property type="entry name" value="PRK02991.1"/>
    <property type="match status" value="1"/>
</dbReference>
<accession>A0AAU9DI02</accession>
<dbReference type="InterPro" id="IPR050147">
    <property type="entry name" value="Ser/Thr_Dehydratase"/>
</dbReference>
<feature type="modified residue" description="N6-(pyridoxal phosphate)lysine" evidence="4">
    <location>
        <position position="111"/>
    </location>
</feature>
<dbReference type="GO" id="GO:0036088">
    <property type="term" value="P:D-serine catabolic process"/>
    <property type="evidence" value="ECO:0007669"/>
    <property type="project" value="TreeGrafter"/>
</dbReference>
<feature type="domain" description="Tryptophan synthase beta chain-like PALP" evidence="5">
    <location>
        <begin position="91"/>
        <end position="382"/>
    </location>
</feature>
<keyword evidence="2 4" id="KW-0663">Pyridoxal phosphate</keyword>
<keyword evidence="7" id="KW-1185">Reference proteome</keyword>
<dbReference type="KEGG" id="xak:KIMC2_09290"/>
<dbReference type="EMBL" id="AP026801">
    <property type="protein sequence ID" value="BDR56367.1"/>
    <property type="molecule type" value="Genomic_DNA"/>
</dbReference>
<proteinExistence type="inferred from homology"/>
<dbReference type="GO" id="GO:0008721">
    <property type="term" value="F:D-serine ammonia-lyase activity"/>
    <property type="evidence" value="ECO:0007669"/>
    <property type="project" value="UniProtKB-EC"/>
</dbReference>
<gene>
    <name evidence="4 6" type="primary">dsdA</name>
    <name evidence="6" type="ORF">KIMC2_09290</name>
</gene>
<dbReference type="GO" id="GO:0009097">
    <property type="term" value="P:isoleucine biosynthetic process"/>
    <property type="evidence" value="ECO:0007669"/>
    <property type="project" value="TreeGrafter"/>
</dbReference>
<dbReference type="InterPro" id="IPR001926">
    <property type="entry name" value="TrpB-like_PALP"/>
</dbReference>
<dbReference type="EC" id="4.3.1.18" evidence="4"/>
<dbReference type="InterPro" id="IPR000634">
    <property type="entry name" value="Ser/Thr_deHydtase_PyrdxlP-BS"/>
</dbReference>
<dbReference type="GO" id="GO:0030170">
    <property type="term" value="F:pyridoxal phosphate binding"/>
    <property type="evidence" value="ECO:0007669"/>
    <property type="project" value="InterPro"/>
</dbReference>
<comment type="catalytic activity">
    <reaction evidence="4">
        <text>D-serine = pyruvate + NH4(+)</text>
        <dbReference type="Rhea" id="RHEA:13977"/>
        <dbReference type="ChEBI" id="CHEBI:15361"/>
        <dbReference type="ChEBI" id="CHEBI:28938"/>
        <dbReference type="ChEBI" id="CHEBI:35247"/>
        <dbReference type="EC" id="4.3.1.18"/>
    </reaction>
</comment>
<dbReference type="Gene3D" id="3.40.50.1100">
    <property type="match status" value="2"/>
</dbReference>
<organism evidence="6 7">
    <name type="scientific">Xylocopilactobacillus apis</name>
    <dbReference type="NCBI Taxonomy" id="2932183"/>
    <lineage>
        <taxon>Bacteria</taxon>
        <taxon>Bacillati</taxon>
        <taxon>Bacillota</taxon>
        <taxon>Bacilli</taxon>
        <taxon>Lactobacillales</taxon>
        <taxon>Lactobacillaceae</taxon>
        <taxon>Xylocopilactobacillus</taxon>
    </lineage>
</organism>
<evidence type="ECO:0000313" key="6">
    <source>
        <dbReference type="EMBL" id="BDR56367.1"/>
    </source>
</evidence>
<dbReference type="NCBIfam" id="TIGR02035">
    <property type="entry name" value="D_Ser_am_lyase"/>
    <property type="match status" value="1"/>
</dbReference>
<dbReference type="Pfam" id="PF00291">
    <property type="entry name" value="PALP"/>
    <property type="match status" value="1"/>
</dbReference>
<dbReference type="GO" id="GO:0016836">
    <property type="term" value="F:hydro-lyase activity"/>
    <property type="evidence" value="ECO:0007669"/>
    <property type="project" value="UniProtKB-UniRule"/>
</dbReference>
<evidence type="ECO:0000313" key="7">
    <source>
        <dbReference type="Proteomes" id="UP001321804"/>
    </source>
</evidence>
<dbReference type="InterPro" id="IPR036052">
    <property type="entry name" value="TrpB-like_PALP_sf"/>
</dbReference>
<name>A0AAU9DI02_9LACO</name>
<dbReference type="PROSITE" id="PS00165">
    <property type="entry name" value="DEHYDRATASE_SER_THR"/>
    <property type="match status" value="1"/>
</dbReference>
<dbReference type="PANTHER" id="PTHR48078">
    <property type="entry name" value="THREONINE DEHYDRATASE, MITOCHONDRIAL-RELATED"/>
    <property type="match status" value="1"/>
</dbReference>
<dbReference type="PANTHER" id="PTHR48078:SF9">
    <property type="entry name" value="D-SERINE DEHYDRATASE"/>
    <property type="match status" value="1"/>
</dbReference>
<evidence type="ECO:0000256" key="4">
    <source>
        <dbReference type="HAMAP-Rule" id="MF_01030"/>
    </source>
</evidence>
<protein>
    <recommendedName>
        <fullName evidence="4">Probable D-serine dehydratase</fullName>
        <ecNumber evidence="4">4.3.1.18</ecNumber>
    </recommendedName>
    <alternativeName>
        <fullName evidence="4">D-serine deaminase</fullName>
        <shortName evidence="4">DSD</shortName>
    </alternativeName>
</protein>
<evidence type="ECO:0000256" key="2">
    <source>
        <dbReference type="ARBA" id="ARBA00022898"/>
    </source>
</evidence>
<evidence type="ECO:0000256" key="1">
    <source>
        <dbReference type="ARBA" id="ARBA00001933"/>
    </source>
</evidence>
<reference evidence="6 7" key="1">
    <citation type="journal article" date="2023" name="Microbiol. Spectr.">
        <title>Symbiosis of Carpenter Bees with Uncharacterized Lactic Acid Bacteria Showing NAD Auxotrophy.</title>
        <authorList>
            <person name="Kawasaki S."/>
            <person name="Ozawa K."/>
            <person name="Mori T."/>
            <person name="Yamamoto A."/>
            <person name="Ito M."/>
            <person name="Ohkuma M."/>
            <person name="Sakamoto M."/>
            <person name="Matsutani M."/>
        </authorList>
    </citation>
    <scope>NUCLEOTIDE SEQUENCE [LARGE SCALE GENOMIC DNA]</scope>
    <source>
        <strain evidence="6 7">KimC2</strain>
    </source>
</reference>
<sequence length="386" mass="42523">MDINNLIKETTIVYDLKEEKEVFWVNPEYGKKAVLPVDQADIFDAEARFQRFAPYFKEEFPETTQSNGILESPLTPIPKMKEAVTKFEHYSLTGNVYLKEDNKLPISGSIKSRGGIYEVLKFAEQVAIESGMLTYMDNYSILRESKFHKLFSNYGVSVGSTGNLALSIGIVAAHLGFQVTVHMSHDAKKWKKDLLRAKGVNVIEYPGSFTSAITAGRKKAAEDPKMYFIDDEGSYDLFLGYSVSAIRLQKQLKDQNIQVDKDHPLFVYLPAGVGGSPSGVSFGLKTILGENVHPIFAEPTHIPSVLLGMATGLNDKISVYDIGLDGLTEADGLAVGRPSRIAGKIMKTLLLGIGTFEDARVLAYTAQLWDTENIKVEPSATGVLLP</sequence>
<evidence type="ECO:0000259" key="5">
    <source>
        <dbReference type="Pfam" id="PF00291"/>
    </source>
</evidence>
<dbReference type="AlphaFoldDB" id="A0AAU9DI02"/>
<evidence type="ECO:0000256" key="3">
    <source>
        <dbReference type="ARBA" id="ARBA00023239"/>
    </source>
</evidence>
<comment type="cofactor">
    <cofactor evidence="1 4">
        <name>pyridoxal 5'-phosphate</name>
        <dbReference type="ChEBI" id="CHEBI:597326"/>
    </cofactor>
</comment>
<dbReference type="Proteomes" id="UP001321804">
    <property type="component" value="Chromosome"/>
</dbReference>
<dbReference type="HAMAP" id="MF_01030">
    <property type="entry name" value="D_Ser_dehydrat"/>
    <property type="match status" value="1"/>
</dbReference>
<dbReference type="InterPro" id="IPR011780">
    <property type="entry name" value="D_Ser_am_lyase"/>
</dbReference>
<keyword evidence="3 4" id="KW-0456">Lyase</keyword>
<comment type="similarity">
    <text evidence="4">Belongs to the serine/threonine dehydratase family. DsdA subfamily.</text>
</comment>